<evidence type="ECO:0000313" key="14">
    <source>
        <dbReference type="EMBL" id="CAI3987011.1"/>
    </source>
</evidence>
<dbReference type="GO" id="GO:0006814">
    <property type="term" value="P:sodium ion transport"/>
    <property type="evidence" value="ECO:0007669"/>
    <property type="project" value="UniProtKB-KW"/>
</dbReference>
<evidence type="ECO:0000313" key="15">
    <source>
        <dbReference type="EMBL" id="CAL1140386.1"/>
    </source>
</evidence>
<reference evidence="15" key="2">
    <citation type="submission" date="2024-04" db="EMBL/GenBank/DDBJ databases">
        <authorList>
            <person name="Chen Y."/>
            <person name="Shah S."/>
            <person name="Dougan E. K."/>
            <person name="Thang M."/>
            <person name="Chan C."/>
        </authorList>
    </citation>
    <scope>NUCLEOTIDE SEQUENCE [LARGE SCALE GENOMIC DNA]</scope>
</reference>
<evidence type="ECO:0000256" key="5">
    <source>
        <dbReference type="ARBA" id="ARBA00022692"/>
    </source>
</evidence>
<evidence type="ECO:0000256" key="3">
    <source>
        <dbReference type="ARBA" id="ARBA00022448"/>
    </source>
</evidence>
<feature type="transmembrane region" description="Helical" evidence="13">
    <location>
        <begin position="170"/>
        <end position="192"/>
    </location>
</feature>
<keyword evidence="16" id="KW-1185">Reference proteome</keyword>
<name>A0A9P1CB23_9DINO</name>
<evidence type="ECO:0000256" key="6">
    <source>
        <dbReference type="ARBA" id="ARBA00022847"/>
    </source>
</evidence>
<feature type="transmembrane region" description="Helical" evidence="13">
    <location>
        <begin position="552"/>
        <end position="570"/>
    </location>
</feature>
<evidence type="ECO:0000256" key="12">
    <source>
        <dbReference type="RuleBase" id="RU362091"/>
    </source>
</evidence>
<keyword evidence="4" id="KW-1003">Cell membrane</keyword>
<dbReference type="InterPro" id="IPR001734">
    <property type="entry name" value="Na/solute_symporter"/>
</dbReference>
<keyword evidence="10 13" id="KW-0472">Membrane</keyword>
<dbReference type="AlphaFoldDB" id="A0A9P1CB23"/>
<evidence type="ECO:0000256" key="1">
    <source>
        <dbReference type="ARBA" id="ARBA00004651"/>
    </source>
</evidence>
<dbReference type="EMBL" id="CAMXCT020001125">
    <property type="protein sequence ID" value="CAL1140386.1"/>
    <property type="molecule type" value="Genomic_DNA"/>
</dbReference>
<sequence>MAGQAEDQSQHANVLLYVFVGIYFCLLVVVAKIAHSKKVKAIESHGEIKAHFSGSYGAISLFLTTFSTIYSGYTVIGIPEEAFARGFVALRWIGATLVIVAGMLLFNPRLRRVAAVRGYTSPQDFLNDRYGTLRLRLLCAVCGVIPIMSYITAQIVSFSAMLQGMTLGAIPKWACMVIFCVMILTLEVLGGMNSVVLTDVVQSILMIASFLTIPVVVAAEYGWLPAIGPSDCGFLRNVSPNVTDIFSVPDECIGAAHGCVAAGCIEAVNPEFYQFPTRSTCCEIVFFLLNMLVTPLSPHIVQRTYIATSDADMRIVMGAMLLAPFIAQTPGIIMGLTKSAYDPMWPVVDQEATAFSGLSAQLKMVGWFQYFLVTMMTCSTLAAIMSTADSAVMGASSIVSIDVVKGSLLPNLSTKNVVRLGEATSVIICILASIMGMYCNDEQLGTMIVFQGGMNMQLLPAFGLGLYFPIKEIAVTSGIIAGLISLVIVLIVGNPVEDYVPTVYISAAINFLSVALVQGICSARPRHEAVAGEALSIGSVRDAMSTSREPKLVLVALMLGIAVASAPWYGTPGEEEEIIYGLPRWGLFQLAAFVMMFFVGGVACALWKPPMDSKVVKGLETAT</sequence>
<feature type="transmembrane region" description="Helical" evidence="13">
    <location>
        <begin position="284"/>
        <end position="301"/>
    </location>
</feature>
<dbReference type="InterPro" id="IPR038377">
    <property type="entry name" value="Na/Glc_symporter_sf"/>
</dbReference>
<evidence type="ECO:0000256" key="10">
    <source>
        <dbReference type="ARBA" id="ARBA00023136"/>
    </source>
</evidence>
<dbReference type="Gene3D" id="1.20.1730.10">
    <property type="entry name" value="Sodium/glucose cotransporter"/>
    <property type="match status" value="1"/>
</dbReference>
<evidence type="ECO:0000256" key="13">
    <source>
        <dbReference type="SAM" id="Phobius"/>
    </source>
</evidence>
<organism evidence="14">
    <name type="scientific">Cladocopium goreaui</name>
    <dbReference type="NCBI Taxonomy" id="2562237"/>
    <lineage>
        <taxon>Eukaryota</taxon>
        <taxon>Sar</taxon>
        <taxon>Alveolata</taxon>
        <taxon>Dinophyceae</taxon>
        <taxon>Suessiales</taxon>
        <taxon>Symbiodiniaceae</taxon>
        <taxon>Cladocopium</taxon>
    </lineage>
</organism>
<evidence type="ECO:0000256" key="7">
    <source>
        <dbReference type="ARBA" id="ARBA00022989"/>
    </source>
</evidence>
<dbReference type="Pfam" id="PF00474">
    <property type="entry name" value="SSF"/>
    <property type="match status" value="1"/>
</dbReference>
<comment type="caution">
    <text evidence="14">The sequence shown here is derived from an EMBL/GenBank/DDBJ whole genome shotgun (WGS) entry which is preliminary data.</text>
</comment>
<evidence type="ECO:0000256" key="9">
    <source>
        <dbReference type="ARBA" id="ARBA00023065"/>
    </source>
</evidence>
<evidence type="ECO:0000313" key="16">
    <source>
        <dbReference type="Proteomes" id="UP001152797"/>
    </source>
</evidence>
<feature type="transmembrane region" description="Helical" evidence="13">
    <location>
        <begin position="473"/>
        <end position="493"/>
    </location>
</feature>
<keyword evidence="11" id="KW-0739">Sodium transport</keyword>
<accession>A0A9P1CB23</accession>
<evidence type="ECO:0000256" key="11">
    <source>
        <dbReference type="ARBA" id="ARBA00023201"/>
    </source>
</evidence>
<dbReference type="EMBL" id="CAMXCT010001125">
    <property type="protein sequence ID" value="CAI3987011.1"/>
    <property type="molecule type" value="Genomic_DNA"/>
</dbReference>
<dbReference type="OrthoDB" id="546820at2759"/>
<dbReference type="GO" id="GO:0015293">
    <property type="term" value="F:symporter activity"/>
    <property type="evidence" value="ECO:0007669"/>
    <property type="project" value="UniProtKB-KW"/>
</dbReference>
<dbReference type="PANTHER" id="PTHR48086:SF3">
    <property type="entry name" value="SODIUM_PROLINE SYMPORTER"/>
    <property type="match status" value="1"/>
</dbReference>
<evidence type="ECO:0000256" key="2">
    <source>
        <dbReference type="ARBA" id="ARBA00006434"/>
    </source>
</evidence>
<feature type="transmembrane region" description="Helical" evidence="13">
    <location>
        <begin position="499"/>
        <end position="517"/>
    </location>
</feature>
<feature type="transmembrane region" description="Helical" evidence="13">
    <location>
        <begin position="55"/>
        <end position="76"/>
    </location>
</feature>
<keyword evidence="3" id="KW-0813">Transport</keyword>
<keyword evidence="8" id="KW-0915">Sodium</keyword>
<gene>
    <name evidence="14" type="ORF">C1SCF055_LOCUS14320</name>
</gene>
<feature type="transmembrane region" description="Helical" evidence="13">
    <location>
        <begin position="204"/>
        <end position="224"/>
    </location>
</feature>
<dbReference type="PROSITE" id="PS50283">
    <property type="entry name" value="NA_SOLUT_SYMP_3"/>
    <property type="match status" value="1"/>
</dbReference>
<feature type="transmembrane region" description="Helical" evidence="13">
    <location>
        <begin position="444"/>
        <end position="466"/>
    </location>
</feature>
<feature type="transmembrane region" description="Helical" evidence="13">
    <location>
        <begin position="417"/>
        <end position="438"/>
    </location>
</feature>
<keyword evidence="9" id="KW-0406">Ion transport</keyword>
<feature type="transmembrane region" description="Helical" evidence="13">
    <location>
        <begin position="82"/>
        <end position="106"/>
    </location>
</feature>
<protein>
    <submittedName>
        <fullName evidence="14">Uncharacterized protein</fullName>
    </submittedName>
</protein>
<dbReference type="InterPro" id="IPR050277">
    <property type="entry name" value="Sodium:Solute_Symporter"/>
</dbReference>
<evidence type="ECO:0000256" key="8">
    <source>
        <dbReference type="ARBA" id="ARBA00023053"/>
    </source>
</evidence>
<comment type="subcellular location">
    <subcellularLocation>
        <location evidence="1">Cell membrane</location>
        <topology evidence="1">Multi-pass membrane protein</topology>
    </subcellularLocation>
</comment>
<keyword evidence="7 13" id="KW-1133">Transmembrane helix</keyword>
<evidence type="ECO:0000256" key="4">
    <source>
        <dbReference type="ARBA" id="ARBA00022475"/>
    </source>
</evidence>
<reference evidence="14" key="1">
    <citation type="submission" date="2022-10" db="EMBL/GenBank/DDBJ databases">
        <authorList>
            <person name="Chen Y."/>
            <person name="Dougan E. K."/>
            <person name="Chan C."/>
            <person name="Rhodes N."/>
            <person name="Thang M."/>
        </authorList>
    </citation>
    <scope>NUCLEOTIDE SEQUENCE</scope>
</reference>
<dbReference type="Proteomes" id="UP001152797">
    <property type="component" value="Unassembled WGS sequence"/>
</dbReference>
<dbReference type="EMBL" id="CAMXCT030001125">
    <property type="protein sequence ID" value="CAL4774323.1"/>
    <property type="molecule type" value="Genomic_DNA"/>
</dbReference>
<feature type="transmembrane region" description="Helical" evidence="13">
    <location>
        <begin position="585"/>
        <end position="607"/>
    </location>
</feature>
<keyword evidence="5 13" id="KW-0812">Transmembrane</keyword>
<proteinExistence type="inferred from homology"/>
<dbReference type="GO" id="GO:0005886">
    <property type="term" value="C:plasma membrane"/>
    <property type="evidence" value="ECO:0007669"/>
    <property type="project" value="UniProtKB-SubCell"/>
</dbReference>
<feature type="transmembrane region" description="Helical" evidence="13">
    <location>
        <begin position="137"/>
        <end position="158"/>
    </location>
</feature>
<dbReference type="PANTHER" id="PTHR48086">
    <property type="entry name" value="SODIUM/PROLINE SYMPORTER-RELATED"/>
    <property type="match status" value="1"/>
</dbReference>
<feature type="transmembrane region" description="Helical" evidence="13">
    <location>
        <begin position="367"/>
        <end position="388"/>
    </location>
</feature>
<feature type="transmembrane region" description="Helical" evidence="13">
    <location>
        <begin position="313"/>
        <end position="336"/>
    </location>
</feature>
<keyword evidence="6" id="KW-0769">Symport</keyword>
<comment type="similarity">
    <text evidence="2 12">Belongs to the sodium:solute symporter (SSF) (TC 2.A.21) family.</text>
</comment>
<feature type="transmembrane region" description="Helical" evidence="13">
    <location>
        <begin position="14"/>
        <end position="34"/>
    </location>
</feature>